<organism evidence="1 2">
    <name type="scientific">Pseudomonas helleri</name>
    <dbReference type="NCBI Taxonomy" id="1608996"/>
    <lineage>
        <taxon>Bacteria</taxon>
        <taxon>Pseudomonadati</taxon>
        <taxon>Pseudomonadota</taxon>
        <taxon>Gammaproteobacteria</taxon>
        <taxon>Pseudomonadales</taxon>
        <taxon>Pseudomonadaceae</taxon>
        <taxon>Pseudomonas</taxon>
    </lineage>
</organism>
<name>A0A7X2BJE0_9PSED</name>
<sequence length="123" mass="13953">MNPKNIRAANYFFAIALTSISFTVLGAGSEIKVGSSKEDVRLACPDTPSGRIRANLLTRTYENYSDGSRRNVTDWRTAVNNCPEPLDKYTILYVMKKYTTQNSDGKSIVHRSYHPYRLEKLGR</sequence>
<reference evidence="1 2" key="1">
    <citation type="submission" date="2019-10" db="EMBL/GenBank/DDBJ databases">
        <title>Evaluation of single-gene subtyping targets for Pseudomonas.</title>
        <authorList>
            <person name="Reichler S.J."/>
            <person name="Orsi R.H."/>
            <person name="Wiedmann M."/>
            <person name="Martin N.H."/>
            <person name="Murphy S.I."/>
        </authorList>
    </citation>
    <scope>NUCLEOTIDE SEQUENCE [LARGE SCALE GENOMIC DNA]</scope>
    <source>
        <strain evidence="1 2">FSL R10-3257</strain>
    </source>
</reference>
<dbReference type="RefSeq" id="WP_153429797.1">
    <property type="nucleotide sequence ID" value="NZ_WIWJ01000031.1"/>
</dbReference>
<comment type="caution">
    <text evidence="1">The sequence shown here is derived from an EMBL/GenBank/DDBJ whole genome shotgun (WGS) entry which is preliminary data.</text>
</comment>
<evidence type="ECO:0000313" key="2">
    <source>
        <dbReference type="Proteomes" id="UP000441404"/>
    </source>
</evidence>
<dbReference type="AlphaFoldDB" id="A0A7X2BJE0"/>
<gene>
    <name evidence="1" type="ORF">GHO40_16865</name>
</gene>
<proteinExistence type="predicted"/>
<dbReference type="Proteomes" id="UP000441404">
    <property type="component" value="Unassembled WGS sequence"/>
</dbReference>
<evidence type="ECO:0000313" key="1">
    <source>
        <dbReference type="EMBL" id="MQT48378.1"/>
    </source>
</evidence>
<accession>A0A7X2BJE0</accession>
<protein>
    <submittedName>
        <fullName evidence="1">Uncharacterized protein</fullName>
    </submittedName>
</protein>
<dbReference type="EMBL" id="WIWJ01000031">
    <property type="protein sequence ID" value="MQT48378.1"/>
    <property type="molecule type" value="Genomic_DNA"/>
</dbReference>